<dbReference type="EMBL" id="JAULSN010000011">
    <property type="protein sequence ID" value="KAK3361709.1"/>
    <property type="molecule type" value="Genomic_DNA"/>
</dbReference>
<evidence type="ECO:0000313" key="4">
    <source>
        <dbReference type="Proteomes" id="UP001287356"/>
    </source>
</evidence>
<reference evidence="3" key="1">
    <citation type="journal article" date="2023" name="Mol. Phylogenet. Evol.">
        <title>Genome-scale phylogeny and comparative genomics of the fungal order Sordariales.</title>
        <authorList>
            <person name="Hensen N."/>
            <person name="Bonometti L."/>
            <person name="Westerberg I."/>
            <person name="Brannstrom I.O."/>
            <person name="Guillou S."/>
            <person name="Cros-Aarteil S."/>
            <person name="Calhoun S."/>
            <person name="Haridas S."/>
            <person name="Kuo A."/>
            <person name="Mondo S."/>
            <person name="Pangilinan J."/>
            <person name="Riley R."/>
            <person name="LaButti K."/>
            <person name="Andreopoulos B."/>
            <person name="Lipzen A."/>
            <person name="Chen C."/>
            <person name="Yan M."/>
            <person name="Daum C."/>
            <person name="Ng V."/>
            <person name="Clum A."/>
            <person name="Steindorff A."/>
            <person name="Ohm R.A."/>
            <person name="Martin F."/>
            <person name="Silar P."/>
            <person name="Natvig D.O."/>
            <person name="Lalanne C."/>
            <person name="Gautier V."/>
            <person name="Ament-Velasquez S.L."/>
            <person name="Kruys A."/>
            <person name="Hutchinson M.I."/>
            <person name="Powell A.J."/>
            <person name="Barry K."/>
            <person name="Miller A.N."/>
            <person name="Grigoriev I.V."/>
            <person name="Debuchy R."/>
            <person name="Gladieux P."/>
            <person name="Hiltunen Thoren M."/>
            <person name="Johannesson H."/>
        </authorList>
    </citation>
    <scope>NUCLEOTIDE SEQUENCE</scope>
    <source>
        <strain evidence="3">CBS 958.72</strain>
    </source>
</reference>
<dbReference type="InterPro" id="IPR046896">
    <property type="entry name" value="Cup1-like_N"/>
</dbReference>
<evidence type="ECO:0000313" key="3">
    <source>
        <dbReference type="EMBL" id="KAK3361709.1"/>
    </source>
</evidence>
<feature type="compositionally biased region" description="Basic and acidic residues" evidence="1">
    <location>
        <begin position="333"/>
        <end position="347"/>
    </location>
</feature>
<dbReference type="Pfam" id="PF05347">
    <property type="entry name" value="Complex1_LYR"/>
    <property type="match status" value="1"/>
</dbReference>
<protein>
    <recommendedName>
        <fullName evidence="2">Complex 1 LYR protein domain-containing protein</fullName>
    </recommendedName>
</protein>
<accession>A0AAE0JTS9</accession>
<dbReference type="InterPro" id="IPR008011">
    <property type="entry name" value="Complex1_LYR_dom"/>
</dbReference>
<sequence>MPLFLVPARDLRHRLACFALYRALLRQVPRVPLPDDVATGISPVNPIKWLIRSGFRRNKKETSPRLVISALRNGYRYLDLLTRAQNPSAGPEHAEVLAFLRANQARVLPLLNRTRRTKTSAPIPGTIPLLTRVRDSDGRSDPVYVSTVRPRPLSEIKGGIRRVPTMDESVGFPFLRLTKPQPSVLSRVLTQKSFGVRDAMVRRSELLQTIIPNVQDEDRWEYSVRQMLRDHGRASSEFVDNSATYARVLHNEVNAIHDRMNEVQRDKMARGRALWKIICEEKALAEAEAKERKVAARRAKKEGTQAGEPPTDTRKLSIYGRPVRTLTRKRTKSPKEVDPAHDEEMRAIHKILAASQEPIKPKQTPQDAAGTKRRTTATKPTQTNPRMP</sequence>
<feature type="domain" description="Complex 1 LYR protein" evidence="2">
    <location>
        <begin position="17"/>
        <end position="79"/>
    </location>
</feature>
<reference evidence="3" key="2">
    <citation type="submission" date="2023-06" db="EMBL/GenBank/DDBJ databases">
        <authorList>
            <consortium name="Lawrence Berkeley National Laboratory"/>
            <person name="Haridas S."/>
            <person name="Hensen N."/>
            <person name="Bonometti L."/>
            <person name="Westerberg I."/>
            <person name="Brannstrom I.O."/>
            <person name="Guillou S."/>
            <person name="Cros-Aarteil S."/>
            <person name="Calhoun S."/>
            <person name="Kuo A."/>
            <person name="Mondo S."/>
            <person name="Pangilinan J."/>
            <person name="Riley R."/>
            <person name="Labutti K."/>
            <person name="Andreopoulos B."/>
            <person name="Lipzen A."/>
            <person name="Chen C."/>
            <person name="Yanf M."/>
            <person name="Daum C."/>
            <person name="Ng V."/>
            <person name="Clum A."/>
            <person name="Steindorff A."/>
            <person name="Ohm R."/>
            <person name="Martin F."/>
            <person name="Silar P."/>
            <person name="Natvig D."/>
            <person name="Lalanne C."/>
            <person name="Gautier V."/>
            <person name="Ament-Velasquez S.L."/>
            <person name="Kruys A."/>
            <person name="Hutchinson M.I."/>
            <person name="Powell A.J."/>
            <person name="Barry K."/>
            <person name="Miller A.N."/>
            <person name="Grigoriev I.V."/>
            <person name="Debuchy R."/>
            <person name="Gladieux P."/>
            <person name="Thoren M.H."/>
            <person name="Johannesson H."/>
        </authorList>
    </citation>
    <scope>NUCLEOTIDE SEQUENCE</scope>
    <source>
        <strain evidence="3">CBS 958.72</strain>
    </source>
</reference>
<evidence type="ECO:0000259" key="2">
    <source>
        <dbReference type="Pfam" id="PF05347"/>
    </source>
</evidence>
<evidence type="ECO:0000256" key="1">
    <source>
        <dbReference type="SAM" id="MobiDB-lite"/>
    </source>
</evidence>
<gene>
    <name evidence="3" type="ORF">B0T24DRAFT_539137</name>
</gene>
<name>A0AAE0JTS9_9PEZI</name>
<dbReference type="Proteomes" id="UP001287356">
    <property type="component" value="Unassembled WGS sequence"/>
</dbReference>
<dbReference type="AlphaFoldDB" id="A0AAE0JTS9"/>
<comment type="caution">
    <text evidence="3">The sequence shown here is derived from an EMBL/GenBank/DDBJ whole genome shotgun (WGS) entry which is preliminary data.</text>
</comment>
<dbReference type="CDD" id="cd20273">
    <property type="entry name" value="Complex1_LYR_unchar"/>
    <property type="match status" value="1"/>
</dbReference>
<proteinExistence type="predicted"/>
<organism evidence="3 4">
    <name type="scientific">Lasiosphaeria ovina</name>
    <dbReference type="NCBI Taxonomy" id="92902"/>
    <lineage>
        <taxon>Eukaryota</taxon>
        <taxon>Fungi</taxon>
        <taxon>Dikarya</taxon>
        <taxon>Ascomycota</taxon>
        <taxon>Pezizomycotina</taxon>
        <taxon>Sordariomycetes</taxon>
        <taxon>Sordariomycetidae</taxon>
        <taxon>Sordariales</taxon>
        <taxon>Lasiosphaeriaceae</taxon>
        <taxon>Lasiosphaeria</taxon>
    </lineage>
</organism>
<feature type="region of interest" description="Disordered" evidence="1">
    <location>
        <begin position="295"/>
        <end position="388"/>
    </location>
</feature>
<keyword evidence="4" id="KW-1185">Reference proteome</keyword>
<feature type="compositionally biased region" description="Low complexity" evidence="1">
    <location>
        <begin position="377"/>
        <end position="388"/>
    </location>
</feature>